<accession>V9DIT7</accession>
<reference evidence="1 2" key="1">
    <citation type="submission" date="2013-03" db="EMBL/GenBank/DDBJ databases">
        <title>The Genome Sequence of Cladophialophora carrionii CBS 160.54.</title>
        <authorList>
            <consortium name="The Broad Institute Genomics Platform"/>
            <person name="Cuomo C."/>
            <person name="de Hoog S."/>
            <person name="Gorbushina A."/>
            <person name="Walker B."/>
            <person name="Young S.K."/>
            <person name="Zeng Q."/>
            <person name="Gargeya S."/>
            <person name="Fitzgerald M."/>
            <person name="Haas B."/>
            <person name="Abouelleil A."/>
            <person name="Allen A.W."/>
            <person name="Alvarado L."/>
            <person name="Arachchi H.M."/>
            <person name="Berlin A.M."/>
            <person name="Chapman S.B."/>
            <person name="Gainer-Dewar J."/>
            <person name="Goldberg J."/>
            <person name="Griggs A."/>
            <person name="Gujja S."/>
            <person name="Hansen M."/>
            <person name="Howarth C."/>
            <person name="Imamovic A."/>
            <person name="Ireland A."/>
            <person name="Larimer J."/>
            <person name="McCowan C."/>
            <person name="Murphy C."/>
            <person name="Pearson M."/>
            <person name="Poon T.W."/>
            <person name="Priest M."/>
            <person name="Roberts A."/>
            <person name="Saif S."/>
            <person name="Shea T."/>
            <person name="Sisk P."/>
            <person name="Sykes S."/>
            <person name="Wortman J."/>
            <person name="Nusbaum C."/>
            <person name="Birren B."/>
        </authorList>
    </citation>
    <scope>NUCLEOTIDE SEQUENCE [LARGE SCALE GENOMIC DNA]</scope>
    <source>
        <strain evidence="1 2">CBS 160.54</strain>
    </source>
</reference>
<proteinExistence type="predicted"/>
<organism evidence="1 2">
    <name type="scientific">Cladophialophora carrionii CBS 160.54</name>
    <dbReference type="NCBI Taxonomy" id="1279043"/>
    <lineage>
        <taxon>Eukaryota</taxon>
        <taxon>Fungi</taxon>
        <taxon>Dikarya</taxon>
        <taxon>Ascomycota</taxon>
        <taxon>Pezizomycotina</taxon>
        <taxon>Eurotiomycetes</taxon>
        <taxon>Chaetothyriomycetidae</taxon>
        <taxon>Chaetothyriales</taxon>
        <taxon>Herpotrichiellaceae</taxon>
        <taxon>Cladophialophora</taxon>
    </lineage>
</organism>
<name>V9DIT7_9EURO</name>
<evidence type="ECO:0000313" key="2">
    <source>
        <dbReference type="Proteomes" id="UP000030678"/>
    </source>
</evidence>
<gene>
    <name evidence="1" type="ORF">G647_10264</name>
</gene>
<dbReference type="HOGENOM" id="CLU_669030_0_0_1"/>
<dbReference type="GeneID" id="19988757"/>
<dbReference type="AlphaFoldDB" id="V9DIT7"/>
<dbReference type="RefSeq" id="XP_008724478.1">
    <property type="nucleotide sequence ID" value="XM_008726256.1"/>
</dbReference>
<dbReference type="Proteomes" id="UP000030678">
    <property type="component" value="Unassembled WGS sequence"/>
</dbReference>
<sequence length="411" mass="44091">MEGDTSTSTSGPGSLGQWLTADGLFSFDPSALRSVILNSASDASTTNSSGHLHQKLDKIGFLYLNRSYGVGAATGLVDVVATGPSSPPHWISYSEPGFHSEVSCIYNASSAYRIDKLDTPSGWTLNIYQAAGSYPTGASTGGWVYVGYSPLDIFSWGATYSNKTRRSYLSLTTAATASQDAWSFSQLKDIQCQLDFQAKNFSILVNHTNNIISVTPGAEGPWPSYADAVIDKVTNWLWVFSYVDSSFGGSYLGRTLRLNVNQLQNATGGDFSSTSTNTSTTTSTTLRGVADYVTSCIDDVLVALSSARLVAANATRPVEARIADSGLCLLYAAEGLRTRFWRDMPRVDLMDLTSVVLAAWKGGIGRRVDDMEDIFSVDTVAKHLQVVLGECKGSIPGIMPIVASHVETSEH</sequence>
<dbReference type="EMBL" id="KB822700">
    <property type="protein sequence ID" value="ETI26819.1"/>
    <property type="molecule type" value="Genomic_DNA"/>
</dbReference>
<evidence type="ECO:0000313" key="1">
    <source>
        <dbReference type="EMBL" id="ETI26819.1"/>
    </source>
</evidence>
<dbReference type="VEuPathDB" id="FungiDB:G647_10264"/>
<protein>
    <submittedName>
        <fullName evidence="1">Uncharacterized protein</fullName>
    </submittedName>
</protein>